<evidence type="ECO:0000313" key="1">
    <source>
        <dbReference type="EMBL" id="QBF84037.1"/>
    </source>
</evidence>
<gene>
    <name evidence="1" type="ORF">EXU30_16175</name>
</gene>
<accession>A0A411PKJ0</accession>
<sequence length="340" mass="37407">MTMNINNNIKPTRWYEDNMRELEPIVEGLLYDTESMLVAGASGAGKSLFTYALCKAVSSYEGEFLGQPCATGKTVLYLDGEMHINSIGRRVKTLGGNNNIGYYSKPNSNPDLDLTLEEHRDAIIDAVIAGGYDIVVLDSVRTLFNMADENSAASWQPLNQLVPRLRDLGAVVIVVHHANKGAITGGTVMFAGSTNAVTTVDRDITINKAGEFSFTVNAGSKQGRSEHGFGSWVDCTSYTVDAENQCLLAENSIDAQLKELRKFAVMLSKMKQGDSYNLKKGMQKFNAMFGLKVGNNVSGKLMWPKVEYLFEGDNEFGVSDLESFTEWFKKESPLPLNDVF</sequence>
<dbReference type="OrthoDB" id="6397429at2"/>
<protein>
    <submittedName>
        <fullName evidence="1">AAA family ATPase</fullName>
    </submittedName>
</protein>
<dbReference type="Gene3D" id="3.40.50.300">
    <property type="entry name" value="P-loop containing nucleotide triphosphate hydrolases"/>
    <property type="match status" value="1"/>
</dbReference>
<keyword evidence="2" id="KW-1185">Reference proteome</keyword>
<organism evidence="1 2">
    <name type="scientific">Shewanella maritima</name>
    <dbReference type="NCBI Taxonomy" id="2520507"/>
    <lineage>
        <taxon>Bacteria</taxon>
        <taxon>Pseudomonadati</taxon>
        <taxon>Pseudomonadota</taxon>
        <taxon>Gammaproteobacteria</taxon>
        <taxon>Alteromonadales</taxon>
        <taxon>Shewanellaceae</taxon>
        <taxon>Shewanella</taxon>
    </lineage>
</organism>
<name>A0A411PKJ0_9GAMM</name>
<dbReference type="EMBL" id="CP036200">
    <property type="protein sequence ID" value="QBF84037.1"/>
    <property type="molecule type" value="Genomic_DNA"/>
</dbReference>
<proteinExistence type="predicted"/>
<dbReference type="SUPFAM" id="SSF52540">
    <property type="entry name" value="P-loop containing nucleoside triphosphate hydrolases"/>
    <property type="match status" value="1"/>
</dbReference>
<dbReference type="Proteomes" id="UP000291106">
    <property type="component" value="Chromosome"/>
</dbReference>
<dbReference type="Pfam" id="PF13481">
    <property type="entry name" value="AAA_25"/>
    <property type="match status" value="1"/>
</dbReference>
<dbReference type="InterPro" id="IPR027417">
    <property type="entry name" value="P-loop_NTPase"/>
</dbReference>
<dbReference type="AlphaFoldDB" id="A0A411PKJ0"/>
<evidence type="ECO:0000313" key="2">
    <source>
        <dbReference type="Proteomes" id="UP000291106"/>
    </source>
</evidence>
<dbReference type="KEGG" id="smai:EXU30_16175"/>
<reference evidence="1 2" key="1">
    <citation type="submission" date="2019-02" db="EMBL/GenBank/DDBJ databases">
        <title>Shewanella sp. D4-2 isolated from Dokdo Island.</title>
        <authorList>
            <person name="Baek K."/>
        </authorList>
    </citation>
    <scope>NUCLEOTIDE SEQUENCE [LARGE SCALE GENOMIC DNA]</scope>
    <source>
        <strain evidence="1 2">D4-2</strain>
    </source>
</reference>